<gene>
    <name evidence="2" type="ORF">Afil01_34520</name>
</gene>
<keyword evidence="1" id="KW-0812">Transmembrane</keyword>
<keyword evidence="1" id="KW-1133">Transmembrane helix</keyword>
<proteinExistence type="predicted"/>
<dbReference type="Proteomes" id="UP001165079">
    <property type="component" value="Unassembled WGS sequence"/>
</dbReference>
<feature type="transmembrane region" description="Helical" evidence="1">
    <location>
        <begin position="20"/>
        <end position="42"/>
    </location>
</feature>
<keyword evidence="3" id="KW-1185">Reference proteome</keyword>
<organism evidence="2 3">
    <name type="scientific">Actinorhabdospora filicis</name>
    <dbReference type="NCBI Taxonomy" id="1785913"/>
    <lineage>
        <taxon>Bacteria</taxon>
        <taxon>Bacillati</taxon>
        <taxon>Actinomycetota</taxon>
        <taxon>Actinomycetes</taxon>
        <taxon>Micromonosporales</taxon>
        <taxon>Micromonosporaceae</taxon>
        <taxon>Actinorhabdospora</taxon>
    </lineage>
</organism>
<evidence type="ECO:0000256" key="1">
    <source>
        <dbReference type="SAM" id="Phobius"/>
    </source>
</evidence>
<accession>A0A9W6SMJ6</accession>
<sequence length="199" mass="21104">MDAEVVPVTVRFSSGPARKAAQLVLGVLVAPAALAWLFYRAAVMMSANAQEGMGVLSAFMTGASAIGASILITIVMVGSSVRLDGTVVTARVLLRRRRADIATARAVWFGQGFGPEPGLERGDARGMLAGRRRVFRPHLIVLPADSPRVLRVPLTTTFGAQPQERLEALAAAVAAAPKPPNAAFAAEQLRTWRAVRRPV</sequence>
<dbReference type="AlphaFoldDB" id="A0A9W6SMJ6"/>
<evidence type="ECO:0000313" key="3">
    <source>
        <dbReference type="Proteomes" id="UP001165079"/>
    </source>
</evidence>
<keyword evidence="1" id="KW-0472">Membrane</keyword>
<dbReference type="EMBL" id="BSTX01000002">
    <property type="protein sequence ID" value="GLZ78645.1"/>
    <property type="molecule type" value="Genomic_DNA"/>
</dbReference>
<name>A0A9W6SMJ6_9ACTN</name>
<protein>
    <submittedName>
        <fullName evidence="2">Uncharacterized protein</fullName>
    </submittedName>
</protein>
<reference evidence="2" key="1">
    <citation type="submission" date="2023-03" db="EMBL/GenBank/DDBJ databases">
        <title>Actinorhabdospora filicis NBRC 111898.</title>
        <authorList>
            <person name="Ichikawa N."/>
            <person name="Sato H."/>
            <person name="Tonouchi N."/>
        </authorList>
    </citation>
    <scope>NUCLEOTIDE SEQUENCE</scope>
    <source>
        <strain evidence="2">NBRC 111898</strain>
    </source>
</reference>
<feature type="transmembrane region" description="Helical" evidence="1">
    <location>
        <begin position="54"/>
        <end position="77"/>
    </location>
</feature>
<comment type="caution">
    <text evidence="2">The sequence shown here is derived from an EMBL/GenBank/DDBJ whole genome shotgun (WGS) entry which is preliminary data.</text>
</comment>
<evidence type="ECO:0000313" key="2">
    <source>
        <dbReference type="EMBL" id="GLZ78645.1"/>
    </source>
</evidence>